<sequence>MSVADLQAHIETVSGEIDRQKEVPTKLNAVRDPVSRLPLEISSAIFIQCLPSSTTPQPGAHEIPMLFLNICNAWTDIALSTPALWEAIHINYPRATGFGQFLATWLSRARNRSLSLSLHGTFDENDATIARGYAERLRSLKIYSDDDDCLDLLEGMSPIPRNAQYQPFTQRIRRHLPLFSPPNSGYVARGTEPGGMHLS</sequence>
<evidence type="ECO:0000313" key="1">
    <source>
        <dbReference type="EMBL" id="KAJ7680138.1"/>
    </source>
</evidence>
<evidence type="ECO:0008006" key="3">
    <source>
        <dbReference type="Google" id="ProtNLM"/>
    </source>
</evidence>
<keyword evidence="2" id="KW-1185">Reference proteome</keyword>
<evidence type="ECO:0000313" key="2">
    <source>
        <dbReference type="Proteomes" id="UP001221757"/>
    </source>
</evidence>
<accession>A0AAD7D5W6</accession>
<comment type="caution">
    <text evidence="1">The sequence shown here is derived from an EMBL/GenBank/DDBJ whole genome shotgun (WGS) entry which is preliminary data.</text>
</comment>
<gene>
    <name evidence="1" type="ORF">B0H17DRAFT_1138747</name>
</gene>
<dbReference type="EMBL" id="JARKIE010000123">
    <property type="protein sequence ID" value="KAJ7680138.1"/>
    <property type="molecule type" value="Genomic_DNA"/>
</dbReference>
<reference evidence="1" key="1">
    <citation type="submission" date="2023-03" db="EMBL/GenBank/DDBJ databases">
        <title>Massive genome expansion in bonnet fungi (Mycena s.s.) driven by repeated elements and novel gene families across ecological guilds.</title>
        <authorList>
            <consortium name="Lawrence Berkeley National Laboratory"/>
            <person name="Harder C.B."/>
            <person name="Miyauchi S."/>
            <person name="Viragh M."/>
            <person name="Kuo A."/>
            <person name="Thoen E."/>
            <person name="Andreopoulos B."/>
            <person name="Lu D."/>
            <person name="Skrede I."/>
            <person name="Drula E."/>
            <person name="Henrissat B."/>
            <person name="Morin E."/>
            <person name="Kohler A."/>
            <person name="Barry K."/>
            <person name="LaButti K."/>
            <person name="Morin E."/>
            <person name="Salamov A."/>
            <person name="Lipzen A."/>
            <person name="Mereny Z."/>
            <person name="Hegedus B."/>
            <person name="Baldrian P."/>
            <person name="Stursova M."/>
            <person name="Weitz H."/>
            <person name="Taylor A."/>
            <person name="Grigoriev I.V."/>
            <person name="Nagy L.G."/>
            <person name="Martin F."/>
            <person name="Kauserud H."/>
        </authorList>
    </citation>
    <scope>NUCLEOTIDE SEQUENCE</scope>
    <source>
        <strain evidence="1">CBHHK067</strain>
    </source>
</reference>
<name>A0AAD7D5W6_MYCRO</name>
<dbReference type="AlphaFoldDB" id="A0AAD7D5W6"/>
<proteinExistence type="predicted"/>
<protein>
    <recommendedName>
        <fullName evidence="3">F-box domain-containing protein</fullName>
    </recommendedName>
</protein>
<organism evidence="1 2">
    <name type="scientific">Mycena rosella</name>
    <name type="common">Pink bonnet</name>
    <name type="synonym">Agaricus rosellus</name>
    <dbReference type="NCBI Taxonomy" id="1033263"/>
    <lineage>
        <taxon>Eukaryota</taxon>
        <taxon>Fungi</taxon>
        <taxon>Dikarya</taxon>
        <taxon>Basidiomycota</taxon>
        <taxon>Agaricomycotina</taxon>
        <taxon>Agaricomycetes</taxon>
        <taxon>Agaricomycetidae</taxon>
        <taxon>Agaricales</taxon>
        <taxon>Marasmiineae</taxon>
        <taxon>Mycenaceae</taxon>
        <taxon>Mycena</taxon>
    </lineage>
</organism>
<dbReference type="Proteomes" id="UP001221757">
    <property type="component" value="Unassembled WGS sequence"/>
</dbReference>